<dbReference type="SUPFAM" id="SSF52540">
    <property type="entry name" value="P-loop containing nucleoside triphosphate hydrolases"/>
    <property type="match status" value="2"/>
</dbReference>
<dbReference type="AlphaFoldDB" id="A0AA86MAS8"/>
<proteinExistence type="inferred from homology"/>
<dbReference type="Gene3D" id="3.40.50.300">
    <property type="entry name" value="P-loop containing nucleotide triphosphate hydrolases"/>
    <property type="match status" value="2"/>
</dbReference>
<keyword evidence="19" id="KW-1185">Reference proteome</keyword>
<feature type="domain" description="Helicase C-terminal" evidence="17">
    <location>
        <begin position="481"/>
        <end position="641"/>
    </location>
</feature>
<dbReference type="InterPro" id="IPR027417">
    <property type="entry name" value="P-loop_NTPase"/>
</dbReference>
<keyword evidence="6 15" id="KW-0347">Helicase</keyword>
<evidence type="ECO:0000256" key="11">
    <source>
        <dbReference type="ARBA" id="ARBA00023235"/>
    </source>
</evidence>
<dbReference type="CDD" id="cd04488">
    <property type="entry name" value="RecG_wedge_OBF"/>
    <property type="match status" value="1"/>
</dbReference>
<dbReference type="PROSITE" id="PS51192">
    <property type="entry name" value="HELICASE_ATP_BIND_1"/>
    <property type="match status" value="1"/>
</dbReference>
<gene>
    <name evidence="18" type="primary">recG</name>
    <name evidence="18" type="ORF">RGQ30_08490</name>
</gene>
<keyword evidence="5 15" id="KW-0378">Hydrolase</keyword>
<dbReference type="InterPro" id="IPR033454">
    <property type="entry name" value="RecG_wedge"/>
</dbReference>
<dbReference type="Pfam" id="PF19833">
    <property type="entry name" value="RecG_dom3_C"/>
    <property type="match status" value="1"/>
</dbReference>
<dbReference type="InterPro" id="IPR001650">
    <property type="entry name" value="Helicase_C-like"/>
</dbReference>
<evidence type="ECO:0000256" key="1">
    <source>
        <dbReference type="ARBA" id="ARBA00007504"/>
    </source>
</evidence>
<dbReference type="InterPro" id="IPR047112">
    <property type="entry name" value="RecG/Mfd"/>
</dbReference>
<evidence type="ECO:0000256" key="4">
    <source>
        <dbReference type="ARBA" id="ARBA00022763"/>
    </source>
</evidence>
<accession>A0AA86MAS8</accession>
<dbReference type="InterPro" id="IPR014001">
    <property type="entry name" value="Helicase_ATP-bd"/>
</dbReference>
<dbReference type="Pfam" id="PF00270">
    <property type="entry name" value="DEAD"/>
    <property type="match status" value="1"/>
</dbReference>
<evidence type="ECO:0000259" key="16">
    <source>
        <dbReference type="PROSITE" id="PS51192"/>
    </source>
</evidence>
<dbReference type="Pfam" id="PF17191">
    <property type="entry name" value="RecG_wedge"/>
    <property type="match status" value="1"/>
</dbReference>
<evidence type="ECO:0000256" key="3">
    <source>
        <dbReference type="ARBA" id="ARBA00022741"/>
    </source>
</evidence>
<evidence type="ECO:0000256" key="5">
    <source>
        <dbReference type="ARBA" id="ARBA00022801"/>
    </source>
</evidence>
<dbReference type="GO" id="GO:0006281">
    <property type="term" value="P:DNA repair"/>
    <property type="evidence" value="ECO:0007669"/>
    <property type="project" value="UniProtKB-UniRule"/>
</dbReference>
<evidence type="ECO:0000256" key="10">
    <source>
        <dbReference type="ARBA" id="ARBA00023204"/>
    </source>
</evidence>
<keyword evidence="10 15" id="KW-0234">DNA repair</keyword>
<keyword evidence="4 15" id="KW-0227">DNA damage</keyword>
<dbReference type="EMBL" id="AP028947">
    <property type="protein sequence ID" value="BET25348.1"/>
    <property type="molecule type" value="Genomic_DNA"/>
</dbReference>
<comment type="similarity">
    <text evidence="1 15">Belongs to the helicase family. RecG subfamily.</text>
</comment>
<keyword evidence="7 15" id="KW-0067">ATP-binding</keyword>
<dbReference type="PROSITE" id="PS51194">
    <property type="entry name" value="HELICASE_CTER"/>
    <property type="match status" value="1"/>
</dbReference>
<dbReference type="SMART" id="SM00490">
    <property type="entry name" value="HELICc"/>
    <property type="match status" value="1"/>
</dbReference>
<keyword evidence="11" id="KW-0413">Isomerase</keyword>
<dbReference type="Pfam" id="PF00271">
    <property type="entry name" value="Helicase_C"/>
    <property type="match status" value="1"/>
</dbReference>
<dbReference type="InterPro" id="IPR011545">
    <property type="entry name" value="DEAD/DEAH_box_helicase_dom"/>
</dbReference>
<feature type="domain" description="Helicase ATP-binding" evidence="16">
    <location>
        <begin position="298"/>
        <end position="462"/>
    </location>
</feature>
<dbReference type="GO" id="GO:0006310">
    <property type="term" value="P:DNA recombination"/>
    <property type="evidence" value="ECO:0007669"/>
    <property type="project" value="UniProtKB-UniRule"/>
</dbReference>
<evidence type="ECO:0000256" key="15">
    <source>
        <dbReference type="RuleBase" id="RU363016"/>
    </source>
</evidence>
<sequence>MTAAAPHQASFEELLPLPAAIADAVGSVLHAPHWMGLALHLPLRFEDKASITAMDALEPGKKVNLLATVVGSEVQYHPRKQLKVWVEDGDTTLLLRWLHFYPGLQQKLSEGTRIQISGQIRQGFGTFEMVHPTVKIAPAGATNPLDASSPQEDIPAKHSANAVLEPVYPSTGQLKQSDWHRWMKKLPAACFIDTLPASLCKKHKLQAWPLALQTLHGQAKPEALYDLNLRTHPAWTRVKVDELLAQQLLLREYRQQRTLEKASPLKQLKAGLVEKFIAQLPFELTGAQSRSCLEIFEDLAQPYPMQRLLQGDVGSGKTLVAALACLRAIENGKQAAILAPTEVLAAQHHHKLTPLFESIGVRCAKLQGAMKKSEKDRTLQALVSGEIDVVIGTHALVQDHVEFKALALVVVDEQHRFGVAQRLSLIAKANNGQLAHQLMMSATPIPRTLAQTYLSDLAVSSLDEKPPGRKPIITKLLSQKKREQLIAAIEGEIDKGQQAYWVCPLIEESETLDLQAAQATYTDLCEQLPNRRIGLLHGKQDNKLKQATMAAFSAGELDLLVSTTVIEVGVDVGNASLMVIDQAERFGLAQLHQLRGRVGRGSVQSVCVLLYGGPLSNTSKMRLKAMHESDDGFYLAEKDLEIRGPGELLGKRQSGLPMMRYADPMVDKDLLEKARAIAQQMPMDAENTRRHIQRWIEETPWWLS</sequence>
<dbReference type="KEGG" id="lto:RGQ30_08490"/>
<dbReference type="PANTHER" id="PTHR47964:SF1">
    <property type="entry name" value="ATP-DEPENDENT DNA HELICASE HOMOLOG RECG, CHLOROPLASTIC"/>
    <property type="match status" value="1"/>
</dbReference>
<dbReference type="CDD" id="cd17992">
    <property type="entry name" value="DEXHc_RecG"/>
    <property type="match status" value="1"/>
</dbReference>
<comment type="catalytic activity">
    <reaction evidence="14 15">
        <text>ATP + H2O = ADP + phosphate + H(+)</text>
        <dbReference type="Rhea" id="RHEA:13065"/>
        <dbReference type="ChEBI" id="CHEBI:15377"/>
        <dbReference type="ChEBI" id="CHEBI:15378"/>
        <dbReference type="ChEBI" id="CHEBI:30616"/>
        <dbReference type="ChEBI" id="CHEBI:43474"/>
        <dbReference type="ChEBI" id="CHEBI:456216"/>
        <dbReference type="EC" id="5.6.2.4"/>
    </reaction>
</comment>
<keyword evidence="3 15" id="KW-0547">Nucleotide-binding</keyword>
<dbReference type="Gene3D" id="2.40.50.140">
    <property type="entry name" value="Nucleic acid-binding proteins"/>
    <property type="match status" value="1"/>
</dbReference>
<dbReference type="InterPro" id="IPR045562">
    <property type="entry name" value="RecG_dom3_C"/>
</dbReference>
<evidence type="ECO:0000256" key="12">
    <source>
        <dbReference type="ARBA" id="ARBA00034617"/>
    </source>
</evidence>
<dbReference type="GO" id="GO:0016787">
    <property type="term" value="F:hydrolase activity"/>
    <property type="evidence" value="ECO:0007669"/>
    <property type="project" value="UniProtKB-KW"/>
</dbReference>
<comment type="catalytic activity">
    <reaction evidence="12 15">
        <text>Couples ATP hydrolysis with the unwinding of duplex DNA by translocating in the 3'-5' direction.</text>
        <dbReference type="EC" id="5.6.2.4"/>
    </reaction>
</comment>
<dbReference type="NCBIfam" id="TIGR00643">
    <property type="entry name" value="recG"/>
    <property type="match status" value="1"/>
</dbReference>
<evidence type="ECO:0000256" key="7">
    <source>
        <dbReference type="ARBA" id="ARBA00022840"/>
    </source>
</evidence>
<dbReference type="SMART" id="SM00487">
    <property type="entry name" value="DEXDc"/>
    <property type="match status" value="1"/>
</dbReference>
<evidence type="ECO:0000313" key="19">
    <source>
        <dbReference type="Proteomes" id="UP001329151"/>
    </source>
</evidence>
<dbReference type="SUPFAM" id="SSF50249">
    <property type="entry name" value="Nucleic acid-binding proteins"/>
    <property type="match status" value="1"/>
</dbReference>
<keyword evidence="8" id="KW-0238">DNA-binding</keyword>
<evidence type="ECO:0000256" key="2">
    <source>
        <dbReference type="ARBA" id="ARBA00017846"/>
    </source>
</evidence>
<dbReference type="GO" id="GO:0005524">
    <property type="term" value="F:ATP binding"/>
    <property type="evidence" value="ECO:0007669"/>
    <property type="project" value="UniProtKB-KW"/>
</dbReference>
<evidence type="ECO:0000256" key="13">
    <source>
        <dbReference type="ARBA" id="ARBA00034808"/>
    </source>
</evidence>
<dbReference type="GO" id="GO:0043138">
    <property type="term" value="F:3'-5' DNA helicase activity"/>
    <property type="evidence" value="ECO:0007669"/>
    <property type="project" value="UniProtKB-EC"/>
</dbReference>
<protein>
    <recommendedName>
        <fullName evidence="2 15">ATP-dependent DNA helicase RecG</fullName>
        <ecNumber evidence="13 15">5.6.2.4</ecNumber>
    </recommendedName>
</protein>
<evidence type="ECO:0000256" key="14">
    <source>
        <dbReference type="ARBA" id="ARBA00048988"/>
    </source>
</evidence>
<evidence type="ECO:0000256" key="8">
    <source>
        <dbReference type="ARBA" id="ARBA00023125"/>
    </source>
</evidence>
<evidence type="ECO:0000256" key="6">
    <source>
        <dbReference type="ARBA" id="ARBA00022806"/>
    </source>
</evidence>
<dbReference type="Proteomes" id="UP001329151">
    <property type="component" value="Chromosome"/>
</dbReference>
<dbReference type="InterPro" id="IPR012340">
    <property type="entry name" value="NA-bd_OB-fold"/>
</dbReference>
<dbReference type="InterPro" id="IPR004609">
    <property type="entry name" value="ATP-dep_DNA_helicase_RecG"/>
</dbReference>
<dbReference type="GO" id="GO:0003677">
    <property type="term" value="F:DNA binding"/>
    <property type="evidence" value="ECO:0007669"/>
    <property type="project" value="UniProtKB-KW"/>
</dbReference>
<evidence type="ECO:0000256" key="9">
    <source>
        <dbReference type="ARBA" id="ARBA00023172"/>
    </source>
</evidence>
<evidence type="ECO:0000313" key="18">
    <source>
        <dbReference type="EMBL" id="BET25348.1"/>
    </source>
</evidence>
<organism evidence="18 19">
    <name type="scientific">Limnobacter thiooxidans</name>
    <dbReference type="NCBI Taxonomy" id="131080"/>
    <lineage>
        <taxon>Bacteria</taxon>
        <taxon>Pseudomonadati</taxon>
        <taxon>Pseudomonadota</taxon>
        <taxon>Betaproteobacteria</taxon>
        <taxon>Burkholderiales</taxon>
        <taxon>Burkholderiaceae</taxon>
        <taxon>Limnobacter</taxon>
    </lineage>
</organism>
<reference evidence="18 19" key="1">
    <citation type="submission" date="2023-10" db="EMBL/GenBank/DDBJ databases">
        <title>Complete Genome Sequence of Limnobacter thiooxidans CS-K2T, Isolated from freshwater lake sediments in Bavaria, Germany.</title>
        <authorList>
            <person name="Naruki M."/>
            <person name="Watanabe A."/>
            <person name="Warashina T."/>
            <person name="Morita T."/>
            <person name="Arakawa K."/>
        </authorList>
    </citation>
    <scope>NUCLEOTIDE SEQUENCE [LARGE SCALE GENOMIC DNA]</scope>
    <source>
        <strain evidence="18 19">CS-K2</strain>
    </source>
</reference>
<name>A0AA86MAS8_9BURK</name>
<dbReference type="PANTHER" id="PTHR47964">
    <property type="entry name" value="ATP-DEPENDENT DNA HELICASE HOMOLOG RECG, CHLOROPLASTIC"/>
    <property type="match status" value="1"/>
</dbReference>
<evidence type="ECO:0000259" key="17">
    <source>
        <dbReference type="PROSITE" id="PS51194"/>
    </source>
</evidence>
<keyword evidence="9 15" id="KW-0233">DNA recombination</keyword>
<dbReference type="RefSeq" id="WP_338284789.1">
    <property type="nucleotide sequence ID" value="NZ_AP028947.1"/>
</dbReference>
<comment type="function">
    <text evidence="15">Plays a critical role in recombination and DNA repair. Helps process Holliday junction intermediates to mature products by catalyzing branch migration. Has replication fork regression activity, unwinds stalled or blocked replication forks to make a HJ that can be resolved. Has a DNA unwinding activity characteristic of a DNA helicase with 3'-5' polarity.</text>
</comment>
<dbReference type="CDD" id="cd18811">
    <property type="entry name" value="SF2_C_RecG"/>
    <property type="match status" value="1"/>
</dbReference>
<dbReference type="EC" id="5.6.2.4" evidence="13 15"/>